<dbReference type="Gene3D" id="2.160.10.10">
    <property type="entry name" value="Hexapeptide repeat proteins"/>
    <property type="match status" value="2"/>
</dbReference>
<dbReference type="PROSITE" id="PS50075">
    <property type="entry name" value="CARRIER"/>
    <property type="match status" value="1"/>
</dbReference>
<keyword evidence="2" id="KW-0812">Transmembrane</keyword>
<feature type="transmembrane region" description="Helical" evidence="2">
    <location>
        <begin position="158"/>
        <end position="183"/>
    </location>
</feature>
<dbReference type="InterPro" id="IPR050179">
    <property type="entry name" value="Trans_hexapeptide_repeat"/>
</dbReference>
<dbReference type="InterPro" id="IPR011004">
    <property type="entry name" value="Trimer_LpxA-like_sf"/>
</dbReference>
<feature type="transmembrane region" description="Helical" evidence="2">
    <location>
        <begin position="646"/>
        <end position="669"/>
    </location>
</feature>
<dbReference type="Proteomes" id="UP000256269">
    <property type="component" value="Unassembled WGS sequence"/>
</dbReference>
<evidence type="ECO:0000259" key="3">
    <source>
        <dbReference type="PROSITE" id="PS50075"/>
    </source>
</evidence>
<dbReference type="SUPFAM" id="SSF51161">
    <property type="entry name" value="Trimeric LpxA-like enzymes"/>
    <property type="match status" value="2"/>
</dbReference>
<dbReference type="InterPro" id="IPR036736">
    <property type="entry name" value="ACP-like_sf"/>
</dbReference>
<feature type="region of interest" description="Disordered" evidence="1">
    <location>
        <begin position="815"/>
        <end position="849"/>
    </location>
</feature>
<comment type="caution">
    <text evidence="4">The sequence shown here is derived from an EMBL/GenBank/DDBJ whole genome shotgun (WGS) entry which is preliminary data.</text>
</comment>
<dbReference type="PANTHER" id="PTHR43300">
    <property type="entry name" value="ACETYLTRANSFERASE"/>
    <property type="match status" value="1"/>
</dbReference>
<feature type="domain" description="Carrier" evidence="3">
    <location>
        <begin position="16"/>
        <end position="97"/>
    </location>
</feature>
<feature type="transmembrane region" description="Helical" evidence="2">
    <location>
        <begin position="358"/>
        <end position="377"/>
    </location>
</feature>
<protein>
    <submittedName>
        <fullName evidence="4">Non-ribosomal peptide synthetase-like protein</fullName>
    </submittedName>
</protein>
<dbReference type="OrthoDB" id="2472181at2"/>
<dbReference type="PANTHER" id="PTHR43300:SF11">
    <property type="entry name" value="ACETYLTRANSFERASE RV3034C-RELATED"/>
    <property type="match status" value="1"/>
</dbReference>
<evidence type="ECO:0000313" key="5">
    <source>
        <dbReference type="Proteomes" id="UP000256269"/>
    </source>
</evidence>
<dbReference type="Gene3D" id="1.10.1200.10">
    <property type="entry name" value="ACP-like"/>
    <property type="match status" value="1"/>
</dbReference>
<feature type="transmembrane region" description="Helical" evidence="2">
    <location>
        <begin position="620"/>
        <end position="640"/>
    </location>
</feature>
<dbReference type="InterPro" id="IPR009081">
    <property type="entry name" value="PP-bd_ACP"/>
</dbReference>
<keyword evidence="2" id="KW-1133">Transmembrane helix</keyword>
<evidence type="ECO:0000313" key="4">
    <source>
        <dbReference type="EMBL" id="REH38006.1"/>
    </source>
</evidence>
<dbReference type="Pfam" id="PF00550">
    <property type="entry name" value="PP-binding"/>
    <property type="match status" value="1"/>
</dbReference>
<evidence type="ECO:0000256" key="1">
    <source>
        <dbReference type="SAM" id="MobiDB-lite"/>
    </source>
</evidence>
<evidence type="ECO:0000256" key="2">
    <source>
        <dbReference type="SAM" id="Phobius"/>
    </source>
</evidence>
<dbReference type="NCBIfam" id="TIGR02353">
    <property type="entry name" value="NRPS_term_dom"/>
    <property type="match status" value="1"/>
</dbReference>
<name>A0A3E0H4K6_9PSEU</name>
<proteinExistence type="predicted"/>
<organism evidence="4 5">
    <name type="scientific">Kutzneria buriramensis</name>
    <dbReference type="NCBI Taxonomy" id="1045776"/>
    <lineage>
        <taxon>Bacteria</taxon>
        <taxon>Bacillati</taxon>
        <taxon>Actinomycetota</taxon>
        <taxon>Actinomycetes</taxon>
        <taxon>Pseudonocardiales</taxon>
        <taxon>Pseudonocardiaceae</taxon>
        <taxon>Kutzneria</taxon>
    </lineage>
</organism>
<dbReference type="RefSeq" id="WP_116178882.1">
    <property type="nucleotide sequence ID" value="NZ_CP144375.1"/>
</dbReference>
<feature type="transmembrane region" description="Helical" evidence="2">
    <location>
        <begin position="119"/>
        <end position="138"/>
    </location>
</feature>
<reference evidence="4 5" key="1">
    <citation type="submission" date="2018-08" db="EMBL/GenBank/DDBJ databases">
        <title>Genomic Encyclopedia of Archaeal and Bacterial Type Strains, Phase II (KMG-II): from individual species to whole genera.</title>
        <authorList>
            <person name="Goeker M."/>
        </authorList>
    </citation>
    <scope>NUCLEOTIDE SEQUENCE [LARGE SCALE GENOMIC DNA]</scope>
    <source>
        <strain evidence="4 5">DSM 45791</strain>
    </source>
</reference>
<gene>
    <name evidence="4" type="ORF">BCF44_11431</name>
</gene>
<dbReference type="AlphaFoldDB" id="A0A3E0H4K6"/>
<dbReference type="SUPFAM" id="SSF47336">
    <property type="entry name" value="ACP-like"/>
    <property type="match status" value="1"/>
</dbReference>
<feature type="transmembrane region" description="Helical" evidence="2">
    <location>
        <begin position="397"/>
        <end position="422"/>
    </location>
</feature>
<dbReference type="EMBL" id="QUNO01000014">
    <property type="protein sequence ID" value="REH38006.1"/>
    <property type="molecule type" value="Genomic_DNA"/>
</dbReference>
<dbReference type="InterPro" id="IPR012728">
    <property type="entry name" value="Pls/PosA_C"/>
</dbReference>
<accession>A0A3E0H4K6</accession>
<keyword evidence="5" id="KW-1185">Reference proteome</keyword>
<keyword evidence="2" id="KW-0472">Membrane</keyword>
<sequence>MTGKSVETVTADPAEPSTIRCGADAAGILAEVLADVVRVEHVPVDSHFFDDLGADSLVMAHFCARLRKRADLPSVSMKDVYQHPTIASLAAALAPPGDTPVEPARAPVEVEPPGSTRQYVLCGTLQVLLLLGYAYLVALGLDQAIEWIAASGNLLDDYLRTVLVGSVAFLAACALPIAAKWTLIGRWKRRRIRVWSLAYVRFWLVKTLVTLNPAVLFAGSPLYVLYLRALGARIGRGVVILSRHAPVCTDLLTIGDGAVIRKDTYLTGYRARAGWIQTGAVTVGQDAFVGEKAVLDIETSIGDGAQLGHVSALHTGQGIPHAERWHGSPAQPTEADYQAVAPADCGVGRRAVYGVGQLASTLLLYVPLILGATDWLFNAVPGLGALSDSGSASAAWTVVGVALVTSLVLFFGAALLGLLLVVTVPRLLNLVIEPGKVYRLYGIRYAAHHAIMGLTNRRFFVELFGDSSYIVHYLRCLGYRLSPVVQTGSNFGSQVKHENPYLSSVGSGTVIASGLSIANADYSSTSFRVSRTSIGPNNFLGNDIVYPARGRTGDNCLLATKVLVPIDGEIREGVGLLGSPSFEIPRTVDRDAKLNHLANGDEVRHRLAAKNRHNLRTMGYWLLARWSYTFGLTVFGFLAASLRPSFGASALALSEVLILLFTLTHVALVERASTGFRGMRPKYCSIYDIDFWRSERFFKMQTGPGLQAAFIGTPLQSWFWRMVGVRLGRRLFDDGCGMSEKNMVTIGDDVTLNAGSFVQCHSQEDYVFKSDRTSIGSGCTIGVGALVHYGVTMGDGAVLAPDSFLMKGEEVPPHARWGGNPAREMPDTAPHTQVRRDDSVGVAAIGDQG</sequence>